<gene>
    <name evidence="1" type="ORF">IE53DRAFT_389663</name>
</gene>
<dbReference type="EMBL" id="KZ820257">
    <property type="protein sequence ID" value="PWN48159.1"/>
    <property type="molecule type" value="Genomic_DNA"/>
</dbReference>
<keyword evidence="2" id="KW-1185">Reference proteome</keyword>
<reference evidence="1 2" key="1">
    <citation type="journal article" date="2018" name="Mol. Biol. Evol.">
        <title>Broad Genomic Sampling Reveals a Smut Pathogenic Ancestry of the Fungal Clade Ustilaginomycotina.</title>
        <authorList>
            <person name="Kijpornyongpan T."/>
            <person name="Mondo S.J."/>
            <person name="Barry K."/>
            <person name="Sandor L."/>
            <person name="Lee J."/>
            <person name="Lipzen A."/>
            <person name="Pangilinan J."/>
            <person name="LaButti K."/>
            <person name="Hainaut M."/>
            <person name="Henrissat B."/>
            <person name="Grigoriev I.V."/>
            <person name="Spatafora J.W."/>
            <person name="Aime M.C."/>
        </authorList>
    </citation>
    <scope>NUCLEOTIDE SEQUENCE [LARGE SCALE GENOMIC DNA]</scope>
    <source>
        <strain evidence="1 2">SA 807</strain>
    </source>
</reference>
<sequence>MPTAALDSALFSQPSISQQDSELQRAIRSLSDSVSSLSAEGPRAFLKDSLATLQRLSSQYGLTAKQSIQVINLALTGSRTGKYRVGAKPRLPKPSTSIALLKCIIPRRGVKLGKEAILAVLVSLGPAPGSIASESAGVISIEVLDEDDRRGRIKVDVKVQAAALKMLLLLYDVPPLPLSLAPRLFPQAETDAPPHGTTEIPPTSLEMEASSATETLPSTFLSGAARRTLEKCYGVLFHFLEYQTLRPNLCHLLCKLSRRKHVKHYRISKLMSLRATASGEAGLSALLSVYANFYPDLLFPELISGSVSGIGSGLGSGAIAGLKYPDGEWLATTLKVHAGTGFLSHQPDEDQGRPAKKLKLSFKGFGKAGETDSALASLPTLATLHSPVLAPSSRAEAVKALASLPPLITELSSLRHLAHCLDRLSMPSQLAAMLGAGFGARLMRIAFLSGGASDDSLASLEQAGQKGPAQTPGQSSWIRLSHWLRSVLRDEIGCGHVREMSKKGPQPSAVPQKSKVMLLPPPGSSSAKRLILILSRARGVYNLMGELPLSFEKVLLGLINGVSEIVQGVDARAWTESWEAIFGEFLAFIPILKPQSWQDHMSSLFEPLQEIALSPNVSERSAASIVEALAKMLERWGSKGWESIIHRLDRETKCLWGVSVLDSRINYMETISMAAVFSSDLNASVLRGRRNSVQAEHSSLLLHEVLSSGLSGLHPVVLPPPAVFYSHAINSRTIMPISRLFGLVQLVRRAFETYDAEGRMVIPGQPPRPANTPALIRAARDAFFSEENRDALNASVVILADLVWRGKAFATAEGESTPRLGFKRDLTSNLAAQSDERGNQFNMAWSVTHGLAFSNLAEKYCNEVAMNPMPGIVLTAPDQLILSGKGRQTESDQRQQHEDELVTRQSLEWIKGPITSGVLRDMKRTHSGVQNMTFSEFRANLLSWLSERGVRGLHELLSSTMSSLSSKASVSASAAGAGGGDTTVGADTIIAST</sequence>
<name>A0ACD0NQY3_9BASI</name>
<evidence type="ECO:0000313" key="1">
    <source>
        <dbReference type="EMBL" id="PWN48159.1"/>
    </source>
</evidence>
<organism evidence="1 2">
    <name type="scientific">Violaceomyces palustris</name>
    <dbReference type="NCBI Taxonomy" id="1673888"/>
    <lineage>
        <taxon>Eukaryota</taxon>
        <taxon>Fungi</taxon>
        <taxon>Dikarya</taxon>
        <taxon>Basidiomycota</taxon>
        <taxon>Ustilaginomycotina</taxon>
        <taxon>Ustilaginomycetes</taxon>
        <taxon>Violaceomycetales</taxon>
        <taxon>Violaceomycetaceae</taxon>
        <taxon>Violaceomyces</taxon>
    </lineage>
</organism>
<evidence type="ECO:0000313" key="2">
    <source>
        <dbReference type="Proteomes" id="UP000245626"/>
    </source>
</evidence>
<proteinExistence type="predicted"/>
<dbReference type="Proteomes" id="UP000245626">
    <property type="component" value="Unassembled WGS sequence"/>
</dbReference>
<protein>
    <submittedName>
        <fullName evidence="1">Uncharacterized protein</fullName>
    </submittedName>
</protein>
<accession>A0ACD0NQY3</accession>